<proteinExistence type="predicted"/>
<dbReference type="AlphaFoldDB" id="A0A7I7MPR3"/>
<keyword evidence="3" id="KW-1185">Reference proteome</keyword>
<accession>A0A7I7MPR3</accession>
<gene>
    <name evidence="1" type="ORF">MSHI_01230</name>
    <name evidence="2" type="ORF">MSHI_18160</name>
</gene>
<dbReference type="EMBL" id="AP022575">
    <property type="protein sequence ID" value="BBX72217.1"/>
    <property type="molecule type" value="Genomic_DNA"/>
</dbReference>
<reference evidence="2 3" key="1">
    <citation type="journal article" date="2019" name="Emerg. Microbes Infect.">
        <title>Comprehensive subspecies identification of 175 nontuberculous mycobacteria species based on 7547 genomic profiles.</title>
        <authorList>
            <person name="Matsumoto Y."/>
            <person name="Kinjo T."/>
            <person name="Motooka D."/>
            <person name="Nabeya D."/>
            <person name="Jung N."/>
            <person name="Uechi K."/>
            <person name="Horii T."/>
            <person name="Iida T."/>
            <person name="Fujita J."/>
            <person name="Nakamura S."/>
        </authorList>
    </citation>
    <scope>NUCLEOTIDE SEQUENCE [LARGE SCALE GENOMIC DNA]</scope>
    <source>
        <strain evidence="2 3">JCM 14233</strain>
    </source>
</reference>
<reference evidence="2" key="2">
    <citation type="submission" date="2020-02" db="EMBL/GenBank/DDBJ databases">
        <authorList>
            <person name="Matsumoto Y."/>
            <person name="Motooka D."/>
            <person name="Nakamura S."/>
        </authorList>
    </citation>
    <scope>NUCLEOTIDE SEQUENCE</scope>
    <source>
        <strain evidence="2">JCM 14233</strain>
    </source>
</reference>
<dbReference type="EMBL" id="AP022575">
    <property type="protein sequence ID" value="BBX73910.1"/>
    <property type="molecule type" value="Genomic_DNA"/>
</dbReference>
<name>A0A7I7MPR3_9MYCO</name>
<dbReference type="KEGG" id="mshj:MSHI_18160"/>
<dbReference type="OrthoDB" id="9897383at2"/>
<evidence type="ECO:0000313" key="1">
    <source>
        <dbReference type="EMBL" id="BBX72217.1"/>
    </source>
</evidence>
<dbReference type="RefSeq" id="WP_083052506.1">
    <property type="nucleotide sequence ID" value="NZ_AP022575.1"/>
</dbReference>
<dbReference type="KEGG" id="mshj:MSHI_01230"/>
<evidence type="ECO:0000313" key="2">
    <source>
        <dbReference type="EMBL" id="BBX73910.1"/>
    </source>
</evidence>
<sequence length="59" mass="6564">MTAPRVRAVTIGNGFAVRGVLLAGREELWVGPLRPADQHERALYDAHQEAGRRGWEVAR</sequence>
<protein>
    <submittedName>
        <fullName evidence="2">Uncharacterized protein</fullName>
    </submittedName>
</protein>
<dbReference type="Proteomes" id="UP000467236">
    <property type="component" value="Chromosome"/>
</dbReference>
<organism evidence="2 3">
    <name type="scientific">Mycobacterium shinjukuense</name>
    <dbReference type="NCBI Taxonomy" id="398694"/>
    <lineage>
        <taxon>Bacteria</taxon>
        <taxon>Bacillati</taxon>
        <taxon>Actinomycetota</taxon>
        <taxon>Actinomycetes</taxon>
        <taxon>Mycobacteriales</taxon>
        <taxon>Mycobacteriaceae</taxon>
        <taxon>Mycobacterium</taxon>
    </lineage>
</organism>
<evidence type="ECO:0000313" key="3">
    <source>
        <dbReference type="Proteomes" id="UP000467236"/>
    </source>
</evidence>